<keyword evidence="5" id="KW-0663">Pyridoxal phosphate</keyword>
<dbReference type="Pfam" id="PF00155">
    <property type="entry name" value="Aminotran_1_2"/>
    <property type="match status" value="1"/>
</dbReference>
<dbReference type="InterPro" id="IPR004838">
    <property type="entry name" value="NHTrfase_class1_PyrdxlP-BS"/>
</dbReference>
<evidence type="ECO:0000313" key="8">
    <source>
        <dbReference type="EMBL" id="TWT49790.1"/>
    </source>
</evidence>
<dbReference type="InterPro" id="IPR004839">
    <property type="entry name" value="Aminotransferase_I/II_large"/>
</dbReference>
<dbReference type="CDD" id="cd00609">
    <property type="entry name" value="AAT_like"/>
    <property type="match status" value="1"/>
</dbReference>
<name>A0A5C5WGK7_9BACT</name>
<dbReference type="Proteomes" id="UP000316598">
    <property type="component" value="Unassembled WGS sequence"/>
</dbReference>
<accession>A0A5C5WGK7</accession>
<dbReference type="PROSITE" id="PS00105">
    <property type="entry name" value="AA_TRANSFER_CLASS_1"/>
    <property type="match status" value="1"/>
</dbReference>
<dbReference type="AlphaFoldDB" id="A0A5C5WGK7"/>
<dbReference type="GO" id="GO:0030170">
    <property type="term" value="F:pyridoxal phosphate binding"/>
    <property type="evidence" value="ECO:0007669"/>
    <property type="project" value="InterPro"/>
</dbReference>
<dbReference type="SUPFAM" id="SSF53383">
    <property type="entry name" value="PLP-dependent transferases"/>
    <property type="match status" value="1"/>
</dbReference>
<reference evidence="8 9" key="1">
    <citation type="submission" date="2019-02" db="EMBL/GenBank/DDBJ databases">
        <title>Deep-cultivation of Planctomycetes and their phenomic and genomic characterization uncovers novel biology.</title>
        <authorList>
            <person name="Wiegand S."/>
            <person name="Jogler M."/>
            <person name="Boedeker C."/>
            <person name="Pinto D."/>
            <person name="Vollmers J."/>
            <person name="Rivas-Marin E."/>
            <person name="Kohn T."/>
            <person name="Peeters S.H."/>
            <person name="Heuer A."/>
            <person name="Rast P."/>
            <person name="Oberbeckmann S."/>
            <person name="Bunk B."/>
            <person name="Jeske O."/>
            <person name="Meyerdierks A."/>
            <person name="Storesund J.E."/>
            <person name="Kallscheuer N."/>
            <person name="Luecker S."/>
            <person name="Lage O.M."/>
            <person name="Pohl T."/>
            <person name="Merkel B.J."/>
            <person name="Hornburger P."/>
            <person name="Mueller R.-W."/>
            <person name="Bruemmer F."/>
            <person name="Labrenz M."/>
            <person name="Spormann A.M."/>
            <person name="Op Den Camp H."/>
            <person name="Overmann J."/>
            <person name="Amann R."/>
            <person name="Jetten M.S.M."/>
            <person name="Mascher T."/>
            <person name="Medema M.H."/>
            <person name="Devos D.P."/>
            <person name="Kaster A.-K."/>
            <person name="Ovreas L."/>
            <person name="Rohde M."/>
            <person name="Galperin M.Y."/>
            <person name="Jogler C."/>
        </authorList>
    </citation>
    <scope>NUCLEOTIDE SEQUENCE [LARGE SCALE GENOMIC DNA]</scope>
    <source>
        <strain evidence="8 9">Pla22</strain>
    </source>
</reference>
<comment type="caution">
    <text evidence="8">The sequence shown here is derived from an EMBL/GenBank/DDBJ whole genome shotgun (WGS) entry which is preliminary data.</text>
</comment>
<dbReference type="EMBL" id="SJPI01000003">
    <property type="protein sequence ID" value="TWT49790.1"/>
    <property type="molecule type" value="Genomic_DNA"/>
</dbReference>
<dbReference type="GO" id="GO:0006520">
    <property type="term" value="P:amino acid metabolic process"/>
    <property type="evidence" value="ECO:0007669"/>
    <property type="project" value="InterPro"/>
</dbReference>
<evidence type="ECO:0000256" key="2">
    <source>
        <dbReference type="ARBA" id="ARBA00007441"/>
    </source>
</evidence>
<dbReference type="InterPro" id="IPR050596">
    <property type="entry name" value="AspAT/PAT-like"/>
</dbReference>
<gene>
    <name evidence="8" type="ORF">Pla22_49920</name>
</gene>
<evidence type="ECO:0000313" key="9">
    <source>
        <dbReference type="Proteomes" id="UP000316598"/>
    </source>
</evidence>
<comment type="similarity">
    <text evidence="2 6">Belongs to the class-I pyridoxal-phosphate-dependent aminotransferase family.</text>
</comment>
<dbReference type="PANTHER" id="PTHR46383:SF1">
    <property type="entry name" value="ASPARTATE AMINOTRANSFERASE"/>
    <property type="match status" value="1"/>
</dbReference>
<dbReference type="OrthoDB" id="231967at2"/>
<dbReference type="EC" id="2.6.1.-" evidence="6"/>
<evidence type="ECO:0000256" key="6">
    <source>
        <dbReference type="RuleBase" id="RU000481"/>
    </source>
</evidence>
<keyword evidence="3 6" id="KW-0032">Aminotransferase</keyword>
<feature type="domain" description="Aminotransferase class I/classII large" evidence="7">
    <location>
        <begin position="29"/>
        <end position="361"/>
    </location>
</feature>
<proteinExistence type="inferred from homology"/>
<keyword evidence="9" id="KW-1185">Reference proteome</keyword>
<comment type="cofactor">
    <cofactor evidence="1 6">
        <name>pyridoxal 5'-phosphate</name>
        <dbReference type="ChEBI" id="CHEBI:597326"/>
    </cofactor>
</comment>
<sequence length="370" mass="40735" precursor="true">MHPWLAQRTTAFESSGIRKVFDLAAKLKDPINLSIGQPDFDVPDEIKTAATDAINEGKNAYSPTQGIGPLREKLKATIDSQFAHADRDVFVSSGTSGGLMLAMLSMINPGDEVIYLDPYFVMYPALLEMCGGVSVRVDSSPDFRLNPDKIAAAITPRTKMILVNSPANPTGITASVEELEAVAKLAAEKNIALLSDEIYSRFMFDEDFVSPAKFNDQTIVIDGFSKSHAMTGWRVGYVHGPSEVIAAMLKVQQYSFVCSPQPAQWGALRAMEVNLSGHIDDYRRKRDLICEGLADYYEFAKPGGAFYLYPKAPIDSGSKFVEMAIERGLLIIPGKIFSQHDSHFRISFAASDETLHRGIKVLQDLARELK</sequence>
<dbReference type="InterPro" id="IPR015424">
    <property type="entry name" value="PyrdxlP-dep_Trfase"/>
</dbReference>
<evidence type="ECO:0000259" key="7">
    <source>
        <dbReference type="Pfam" id="PF00155"/>
    </source>
</evidence>
<protein>
    <recommendedName>
        <fullName evidence="6">Aminotransferase</fullName>
        <ecNumber evidence="6">2.6.1.-</ecNumber>
    </recommendedName>
</protein>
<dbReference type="Gene3D" id="3.40.640.10">
    <property type="entry name" value="Type I PLP-dependent aspartate aminotransferase-like (Major domain)"/>
    <property type="match status" value="1"/>
</dbReference>
<evidence type="ECO:0000256" key="1">
    <source>
        <dbReference type="ARBA" id="ARBA00001933"/>
    </source>
</evidence>
<organism evidence="8 9">
    <name type="scientific">Rubripirellula amarantea</name>
    <dbReference type="NCBI Taxonomy" id="2527999"/>
    <lineage>
        <taxon>Bacteria</taxon>
        <taxon>Pseudomonadati</taxon>
        <taxon>Planctomycetota</taxon>
        <taxon>Planctomycetia</taxon>
        <taxon>Pirellulales</taxon>
        <taxon>Pirellulaceae</taxon>
        <taxon>Rubripirellula</taxon>
    </lineage>
</organism>
<evidence type="ECO:0000256" key="3">
    <source>
        <dbReference type="ARBA" id="ARBA00022576"/>
    </source>
</evidence>
<dbReference type="PANTHER" id="PTHR46383">
    <property type="entry name" value="ASPARTATE AMINOTRANSFERASE"/>
    <property type="match status" value="1"/>
</dbReference>
<dbReference type="RefSeq" id="WP_146517321.1">
    <property type="nucleotide sequence ID" value="NZ_SJPI01000003.1"/>
</dbReference>
<evidence type="ECO:0000256" key="5">
    <source>
        <dbReference type="ARBA" id="ARBA00022898"/>
    </source>
</evidence>
<dbReference type="InterPro" id="IPR015421">
    <property type="entry name" value="PyrdxlP-dep_Trfase_major"/>
</dbReference>
<dbReference type="GO" id="GO:0008483">
    <property type="term" value="F:transaminase activity"/>
    <property type="evidence" value="ECO:0007669"/>
    <property type="project" value="UniProtKB-KW"/>
</dbReference>
<keyword evidence="4 6" id="KW-0808">Transferase</keyword>
<evidence type="ECO:0000256" key="4">
    <source>
        <dbReference type="ARBA" id="ARBA00022679"/>
    </source>
</evidence>